<dbReference type="EMBL" id="JAZEWV010000007">
    <property type="protein sequence ID" value="MEE4542734.1"/>
    <property type="molecule type" value="Genomic_DNA"/>
</dbReference>
<dbReference type="Proteomes" id="UP001344658">
    <property type="component" value="Unassembled WGS sequence"/>
</dbReference>
<accession>A0ABU7PBP5</accession>
<name>A0ABU7PBP5_9ACTN</name>
<comment type="caution">
    <text evidence="2">The sequence shown here is derived from an EMBL/GenBank/DDBJ whole genome shotgun (WGS) entry which is preliminary data.</text>
</comment>
<evidence type="ECO:0000313" key="2">
    <source>
        <dbReference type="EMBL" id="MEE4542734.1"/>
    </source>
</evidence>
<dbReference type="RefSeq" id="WP_330794649.1">
    <property type="nucleotide sequence ID" value="NZ_JAZEWV010000007.1"/>
</dbReference>
<feature type="region of interest" description="Disordered" evidence="1">
    <location>
        <begin position="67"/>
        <end position="105"/>
    </location>
</feature>
<dbReference type="Gene3D" id="1.10.510.10">
    <property type="entry name" value="Transferase(Phosphotransferase) domain 1"/>
    <property type="match status" value="1"/>
</dbReference>
<dbReference type="Gene3D" id="1.20.58.840">
    <property type="match status" value="1"/>
</dbReference>
<organism evidence="2 3">
    <name type="scientific">Actinacidiphila polyblastidii</name>
    <dbReference type="NCBI Taxonomy" id="3110430"/>
    <lineage>
        <taxon>Bacteria</taxon>
        <taxon>Bacillati</taxon>
        <taxon>Actinomycetota</taxon>
        <taxon>Actinomycetes</taxon>
        <taxon>Kitasatosporales</taxon>
        <taxon>Streptomycetaceae</taxon>
        <taxon>Actinacidiphila</taxon>
    </lineage>
</organism>
<evidence type="ECO:0000313" key="3">
    <source>
        <dbReference type="Proteomes" id="UP001344658"/>
    </source>
</evidence>
<reference evidence="2 3" key="1">
    <citation type="submission" date="2023-12" db="EMBL/GenBank/DDBJ databases">
        <title>Streptomyces sp. V4-01.</title>
        <authorList>
            <person name="Somphong A."/>
            <person name="Phongsopitanun W."/>
        </authorList>
    </citation>
    <scope>NUCLEOTIDE SEQUENCE [LARGE SCALE GENOMIC DNA]</scope>
    <source>
        <strain evidence="2 3">V4-01</strain>
    </source>
</reference>
<sequence>MRERPRDLTDGAVREALTGWGIEAVRVAYAPVGFGDHHWTAEEAGGRRWFVTVADLAAKQLLLGSGGADCRNPGVDDRRASHPVGRPDDRPDDRPAAAAARHDDGRTTAYEALRRALDTASALREAGLAFVGAPERARDGGTLRRLEHGYALSVFRHRAGASGSFGDTLDAAERGRALDLLAALHGARPPAATPVPRARPAVLEHLTDTLGALDRSWRAGPYAEPARLLLARHAAALWDALARFDRLAGHVASAGRVVTHGEPHPGNMLRCPGGRRLLVDWDTVGLAPPERDLWLVAAGAQDLSRYEAASGHRADPAALAFYRLRRALEDVALHATHFRRRHGRGAETVTAWSTFARTLETDFPHDA</sequence>
<evidence type="ECO:0000256" key="1">
    <source>
        <dbReference type="SAM" id="MobiDB-lite"/>
    </source>
</evidence>
<proteinExistence type="predicted"/>
<gene>
    <name evidence="2" type="ORF">V2S66_12235</name>
</gene>
<dbReference type="SUPFAM" id="SSF56112">
    <property type="entry name" value="Protein kinase-like (PK-like)"/>
    <property type="match status" value="1"/>
</dbReference>
<protein>
    <submittedName>
        <fullName evidence="2">Phosphotransferase</fullName>
    </submittedName>
</protein>
<keyword evidence="3" id="KW-1185">Reference proteome</keyword>
<feature type="compositionally biased region" description="Basic and acidic residues" evidence="1">
    <location>
        <begin position="74"/>
        <end position="105"/>
    </location>
</feature>
<dbReference type="InterPro" id="IPR011009">
    <property type="entry name" value="Kinase-like_dom_sf"/>
</dbReference>